<dbReference type="RefSeq" id="WP_167360743.1">
    <property type="nucleotide sequence ID" value="NZ_FNDX01000029.1"/>
</dbReference>
<proteinExistence type="predicted"/>
<dbReference type="PANTHER" id="PTHR43479:SF23">
    <property type="entry name" value="HTH TETR-TYPE DOMAIN-CONTAINING PROTEIN"/>
    <property type="match status" value="1"/>
</dbReference>
<dbReference type="InterPro" id="IPR039532">
    <property type="entry name" value="TetR_C_Firmicutes"/>
</dbReference>
<dbReference type="SUPFAM" id="SSF46689">
    <property type="entry name" value="Homeodomain-like"/>
    <property type="match status" value="1"/>
</dbReference>
<feature type="domain" description="HTH tetR-type" evidence="3">
    <location>
        <begin position="12"/>
        <end position="72"/>
    </location>
</feature>
<name>A0A1G8YHC0_9BACL</name>
<dbReference type="InterPro" id="IPR009057">
    <property type="entry name" value="Homeodomain-like_sf"/>
</dbReference>
<dbReference type="InterPro" id="IPR001647">
    <property type="entry name" value="HTH_TetR"/>
</dbReference>
<feature type="DNA-binding region" description="H-T-H motif" evidence="2">
    <location>
        <begin position="35"/>
        <end position="54"/>
    </location>
</feature>
<dbReference type="Pfam" id="PF00440">
    <property type="entry name" value="TetR_N"/>
    <property type="match status" value="1"/>
</dbReference>
<dbReference type="EMBL" id="FNDX01000029">
    <property type="protein sequence ID" value="SDK02101.1"/>
    <property type="molecule type" value="Genomic_DNA"/>
</dbReference>
<dbReference type="Proteomes" id="UP000199050">
    <property type="component" value="Unassembled WGS sequence"/>
</dbReference>
<sequence>MEREEDLNRRVRRTRQALKTAFVDLILEKGYEAVTIMDIAERADYNRGTFYKHFVSKEDLLRDIHDDFLRNVSEVLLLPYEGMEKIEATGIYPSTLQLFQHIEQHKRDYLALSSAQRGKTSVGLYDTLRRSMREDMHIEMEDNSPPLDYEILLSYQLSATVGVIDYWAETGFKYSAEYMAGQLTALVNSRMDHIVFKRN</sequence>
<protein>
    <submittedName>
        <fullName evidence="4">Transcriptional regulator, TetR family</fullName>
    </submittedName>
</protein>
<gene>
    <name evidence="4" type="ORF">SAMN05216192_12948</name>
</gene>
<organism evidence="4 5">
    <name type="scientific">Paenibacillus typhae</name>
    <dbReference type="NCBI Taxonomy" id="1174501"/>
    <lineage>
        <taxon>Bacteria</taxon>
        <taxon>Bacillati</taxon>
        <taxon>Bacillota</taxon>
        <taxon>Bacilli</taxon>
        <taxon>Bacillales</taxon>
        <taxon>Paenibacillaceae</taxon>
        <taxon>Paenibacillus</taxon>
    </lineage>
</organism>
<evidence type="ECO:0000313" key="5">
    <source>
        <dbReference type="Proteomes" id="UP000199050"/>
    </source>
</evidence>
<evidence type="ECO:0000259" key="3">
    <source>
        <dbReference type="PROSITE" id="PS50977"/>
    </source>
</evidence>
<reference evidence="5" key="1">
    <citation type="submission" date="2016-10" db="EMBL/GenBank/DDBJ databases">
        <authorList>
            <person name="Varghese N."/>
            <person name="Submissions S."/>
        </authorList>
    </citation>
    <scope>NUCLEOTIDE SEQUENCE [LARGE SCALE GENOMIC DNA]</scope>
    <source>
        <strain evidence="5">CGMCC 1.11012</strain>
    </source>
</reference>
<dbReference type="AlphaFoldDB" id="A0A1G8YHC0"/>
<dbReference type="PROSITE" id="PS50977">
    <property type="entry name" value="HTH_TETR_2"/>
    <property type="match status" value="1"/>
</dbReference>
<dbReference type="InterPro" id="IPR050624">
    <property type="entry name" value="HTH-type_Tx_Regulator"/>
</dbReference>
<dbReference type="PRINTS" id="PR00455">
    <property type="entry name" value="HTHTETR"/>
</dbReference>
<keyword evidence="1 2" id="KW-0238">DNA-binding</keyword>
<keyword evidence="5" id="KW-1185">Reference proteome</keyword>
<accession>A0A1G8YHC0</accession>
<dbReference type="PANTHER" id="PTHR43479">
    <property type="entry name" value="ACREF/ENVCD OPERON REPRESSOR-RELATED"/>
    <property type="match status" value="1"/>
</dbReference>
<dbReference type="Gene3D" id="1.10.357.10">
    <property type="entry name" value="Tetracycline Repressor, domain 2"/>
    <property type="match status" value="1"/>
</dbReference>
<evidence type="ECO:0000256" key="1">
    <source>
        <dbReference type="ARBA" id="ARBA00023125"/>
    </source>
</evidence>
<dbReference type="GO" id="GO:0003677">
    <property type="term" value="F:DNA binding"/>
    <property type="evidence" value="ECO:0007669"/>
    <property type="project" value="UniProtKB-UniRule"/>
</dbReference>
<evidence type="ECO:0000256" key="2">
    <source>
        <dbReference type="PROSITE-ProRule" id="PRU00335"/>
    </source>
</evidence>
<evidence type="ECO:0000313" key="4">
    <source>
        <dbReference type="EMBL" id="SDK02101.1"/>
    </source>
</evidence>
<dbReference type="Pfam" id="PF14278">
    <property type="entry name" value="TetR_C_8"/>
    <property type="match status" value="1"/>
</dbReference>
<dbReference type="STRING" id="1174501.SAMN05216192_12948"/>